<dbReference type="Proteomes" id="UP000694941">
    <property type="component" value="Unplaced"/>
</dbReference>
<gene>
    <name evidence="8" type="primary">LOC106461324</name>
</gene>
<dbReference type="Gene3D" id="2.30.30.40">
    <property type="entry name" value="SH3 Domains"/>
    <property type="match status" value="1"/>
</dbReference>
<dbReference type="RefSeq" id="XP_022244309.1">
    <property type="nucleotide sequence ID" value="XM_022388601.1"/>
</dbReference>
<comment type="subcellular location">
    <subcellularLocation>
        <location evidence="1">Cytoplasm</location>
    </subcellularLocation>
</comment>
<feature type="domain" description="SH3" evidence="6">
    <location>
        <begin position="224"/>
        <end position="285"/>
    </location>
</feature>
<name>A0ABM1SL03_LIMPO</name>
<feature type="compositionally biased region" description="Basic and acidic residues" evidence="5">
    <location>
        <begin position="78"/>
        <end position="87"/>
    </location>
</feature>
<keyword evidence="7" id="KW-1185">Reference proteome</keyword>
<dbReference type="InterPro" id="IPR036028">
    <property type="entry name" value="SH3-like_dom_sf"/>
</dbReference>
<keyword evidence="3" id="KW-0963">Cytoplasm</keyword>
<feature type="region of interest" description="Disordered" evidence="5">
    <location>
        <begin position="35"/>
        <end position="93"/>
    </location>
</feature>
<evidence type="ECO:0000256" key="2">
    <source>
        <dbReference type="ARBA" id="ARBA00022443"/>
    </source>
</evidence>
<dbReference type="InterPro" id="IPR047178">
    <property type="entry name" value="JIP1_scaffold"/>
</dbReference>
<evidence type="ECO:0000256" key="1">
    <source>
        <dbReference type="ARBA" id="ARBA00004496"/>
    </source>
</evidence>
<dbReference type="SUPFAM" id="SSF50044">
    <property type="entry name" value="SH3-domain"/>
    <property type="match status" value="1"/>
</dbReference>
<evidence type="ECO:0000259" key="6">
    <source>
        <dbReference type="PROSITE" id="PS50002"/>
    </source>
</evidence>
<feature type="compositionally biased region" description="Pro residues" evidence="5">
    <location>
        <begin position="58"/>
        <end position="67"/>
    </location>
</feature>
<accession>A0ABM1SL03</accession>
<dbReference type="PANTHER" id="PTHR47437">
    <property type="entry name" value="JNK-INTERACTING PROTEIN 1-LIKE PROTEIN"/>
    <property type="match status" value="1"/>
</dbReference>
<evidence type="ECO:0000256" key="5">
    <source>
        <dbReference type="SAM" id="MobiDB-lite"/>
    </source>
</evidence>
<organism evidence="7 8">
    <name type="scientific">Limulus polyphemus</name>
    <name type="common">Atlantic horseshoe crab</name>
    <dbReference type="NCBI Taxonomy" id="6850"/>
    <lineage>
        <taxon>Eukaryota</taxon>
        <taxon>Metazoa</taxon>
        <taxon>Ecdysozoa</taxon>
        <taxon>Arthropoda</taxon>
        <taxon>Chelicerata</taxon>
        <taxon>Merostomata</taxon>
        <taxon>Xiphosura</taxon>
        <taxon>Limulidae</taxon>
        <taxon>Limulus</taxon>
    </lineage>
</organism>
<proteinExistence type="predicted"/>
<dbReference type="InterPro" id="IPR011993">
    <property type="entry name" value="PH-like_dom_sf"/>
</dbReference>
<dbReference type="CDD" id="cd11801">
    <property type="entry name" value="SH3_JIP1_like"/>
    <property type="match status" value="1"/>
</dbReference>
<evidence type="ECO:0000256" key="4">
    <source>
        <dbReference type="PROSITE-ProRule" id="PRU00192"/>
    </source>
</evidence>
<dbReference type="SMART" id="SM00326">
    <property type="entry name" value="SH3"/>
    <property type="match status" value="1"/>
</dbReference>
<evidence type="ECO:0000256" key="3">
    <source>
        <dbReference type="ARBA" id="ARBA00022490"/>
    </source>
</evidence>
<evidence type="ECO:0000313" key="7">
    <source>
        <dbReference type="Proteomes" id="UP000694941"/>
    </source>
</evidence>
<keyword evidence="2 4" id="KW-0728">SH3 domain</keyword>
<feature type="compositionally biased region" description="Polar residues" evidence="5">
    <location>
        <begin position="184"/>
        <end position="193"/>
    </location>
</feature>
<dbReference type="InterPro" id="IPR001452">
    <property type="entry name" value="SH3_domain"/>
</dbReference>
<feature type="region of interest" description="Disordered" evidence="5">
    <location>
        <begin position="168"/>
        <end position="224"/>
    </location>
</feature>
<sequence>MEQGNGDIPTRIAHGLESMCEATQLECYSGMSQASLERADNSHVTQFEDSELGDAKPPWLPSPPGDMPPKQERKRRKLPEIPKDKRNLGGRKKLSAIPTSLAEELQAAQKHEAETVDGHEVAIGQDNSLQKRRLIHRVSDSMFLEIDRTDGLVKPLLSCHTKEKVLTENDSSPEFDGHGRFSNEIDSGTSTAHTPSVSPVVNGSVSRSSSSTLSSTPSGGHLQLQDATHRGLQKFIPRHEDEIEVEIGDPVYIQREADDLWCEGVNLRTGACGIFPSAYVIDIDYSDFDPDGVKTRKERYLVDFLGSCEVSYHKGNKVLCSAVKKVNLMM</sequence>
<reference evidence="8" key="1">
    <citation type="submission" date="2025-08" db="UniProtKB">
        <authorList>
            <consortium name="RefSeq"/>
        </authorList>
    </citation>
    <scope>IDENTIFICATION</scope>
    <source>
        <tissue evidence="8">Muscle</tissue>
    </source>
</reference>
<feature type="compositionally biased region" description="Low complexity" evidence="5">
    <location>
        <begin position="194"/>
        <end position="220"/>
    </location>
</feature>
<dbReference type="GeneID" id="106461324"/>
<protein>
    <submittedName>
        <fullName evidence="8">JNK-interacting protein 1-like</fullName>
    </submittedName>
</protein>
<dbReference type="PANTHER" id="PTHR47437:SF4">
    <property type="entry name" value="JNK-INTERACTING PROTEIN 1-LIKE PROTEIN"/>
    <property type="match status" value="1"/>
</dbReference>
<dbReference type="Gene3D" id="2.30.29.30">
    <property type="entry name" value="Pleckstrin-homology domain (PH domain)/Phosphotyrosine-binding domain (PTB)"/>
    <property type="match status" value="1"/>
</dbReference>
<dbReference type="PROSITE" id="PS50002">
    <property type="entry name" value="SH3"/>
    <property type="match status" value="1"/>
</dbReference>
<evidence type="ECO:0000313" key="8">
    <source>
        <dbReference type="RefSeq" id="XP_022244309.1"/>
    </source>
</evidence>